<name>A0A6P5G4B6_ANACO</name>
<evidence type="ECO:0000313" key="2">
    <source>
        <dbReference type="Proteomes" id="UP000515123"/>
    </source>
</evidence>
<proteinExistence type="predicted"/>
<dbReference type="RefSeq" id="XP_020100583.1">
    <property type="nucleotide sequence ID" value="XM_020244994.1"/>
</dbReference>
<reference evidence="3" key="2">
    <citation type="submission" date="2025-08" db="UniProtKB">
        <authorList>
            <consortium name="RefSeq"/>
        </authorList>
    </citation>
    <scope>IDENTIFICATION</scope>
    <source>
        <tissue evidence="3">Leaf</tissue>
    </source>
</reference>
<feature type="compositionally biased region" description="Basic residues" evidence="1">
    <location>
        <begin position="202"/>
        <end position="213"/>
    </location>
</feature>
<keyword evidence="2" id="KW-1185">Reference proteome</keyword>
<gene>
    <name evidence="3" type="primary">LOC109718632</name>
</gene>
<dbReference type="AlphaFoldDB" id="A0A6P5G4B6"/>
<feature type="compositionally biased region" description="Low complexity" evidence="1">
    <location>
        <begin position="163"/>
        <end position="172"/>
    </location>
</feature>
<organism evidence="2 3">
    <name type="scientific">Ananas comosus</name>
    <name type="common">Pineapple</name>
    <name type="synonym">Ananas ananas</name>
    <dbReference type="NCBI Taxonomy" id="4615"/>
    <lineage>
        <taxon>Eukaryota</taxon>
        <taxon>Viridiplantae</taxon>
        <taxon>Streptophyta</taxon>
        <taxon>Embryophyta</taxon>
        <taxon>Tracheophyta</taxon>
        <taxon>Spermatophyta</taxon>
        <taxon>Magnoliopsida</taxon>
        <taxon>Liliopsida</taxon>
        <taxon>Poales</taxon>
        <taxon>Bromeliaceae</taxon>
        <taxon>Bromelioideae</taxon>
        <taxon>Ananas</taxon>
    </lineage>
</organism>
<sequence>MRQDLSQGSGRAAWSGSVSPRAFRPCSAPACRSRLASAPSLELSPRRPGRPSPPHAPPARHHRYCGPPQSAQADLGGSRIPEPPRSLWQRRRSASCDPADLRPNLAPLVPVVLPQSLRARQLPVPPLRSPAAAQTLAAEVGVARLPSSRRAAQQHGFPPPSSSAPSAAGSSPPRAPPRRAARADGNAHGTRAQLRRLDLLSRRARTAAPRRRTSTWPPDASDVPHPLSPAGAPQPSGRPARANPTPCTPVCYSALSSSPRLFSS</sequence>
<accession>A0A6P5G4B6</accession>
<reference evidence="2" key="1">
    <citation type="journal article" date="2015" name="Nat. Genet.">
        <title>The pineapple genome and the evolution of CAM photosynthesis.</title>
        <authorList>
            <person name="Ming R."/>
            <person name="VanBuren R."/>
            <person name="Wai C.M."/>
            <person name="Tang H."/>
            <person name="Schatz M.C."/>
            <person name="Bowers J.E."/>
            <person name="Lyons E."/>
            <person name="Wang M.L."/>
            <person name="Chen J."/>
            <person name="Biggers E."/>
            <person name="Zhang J."/>
            <person name="Huang L."/>
            <person name="Zhang L."/>
            <person name="Miao W."/>
            <person name="Zhang J."/>
            <person name="Ye Z."/>
            <person name="Miao C."/>
            <person name="Lin Z."/>
            <person name="Wang H."/>
            <person name="Zhou H."/>
            <person name="Yim W.C."/>
            <person name="Priest H.D."/>
            <person name="Zheng C."/>
            <person name="Woodhouse M."/>
            <person name="Edger P.P."/>
            <person name="Guyot R."/>
            <person name="Guo H.B."/>
            <person name="Guo H."/>
            <person name="Zheng G."/>
            <person name="Singh R."/>
            <person name="Sharma A."/>
            <person name="Min X."/>
            <person name="Zheng Y."/>
            <person name="Lee H."/>
            <person name="Gurtowski J."/>
            <person name="Sedlazeck F.J."/>
            <person name="Harkess A."/>
            <person name="McKain M.R."/>
            <person name="Liao Z."/>
            <person name="Fang J."/>
            <person name="Liu J."/>
            <person name="Zhang X."/>
            <person name="Zhang Q."/>
            <person name="Hu W."/>
            <person name="Qin Y."/>
            <person name="Wang K."/>
            <person name="Chen L.Y."/>
            <person name="Shirley N."/>
            <person name="Lin Y.R."/>
            <person name="Liu L.Y."/>
            <person name="Hernandez A.G."/>
            <person name="Wright C.L."/>
            <person name="Bulone V."/>
            <person name="Tuskan G.A."/>
            <person name="Heath K."/>
            <person name="Zee F."/>
            <person name="Moore P.H."/>
            <person name="Sunkar R."/>
            <person name="Leebens-Mack J.H."/>
            <person name="Mockler T."/>
            <person name="Bennetzen J.L."/>
            <person name="Freeling M."/>
            <person name="Sankoff D."/>
            <person name="Paterson A.H."/>
            <person name="Zhu X."/>
            <person name="Yang X."/>
            <person name="Smith J.A."/>
            <person name="Cushman J.C."/>
            <person name="Paull R.E."/>
            <person name="Yu Q."/>
        </authorList>
    </citation>
    <scope>NUCLEOTIDE SEQUENCE [LARGE SCALE GENOMIC DNA]</scope>
    <source>
        <strain evidence="2">cv. F153</strain>
    </source>
</reference>
<feature type="region of interest" description="Disordered" evidence="1">
    <location>
        <begin position="1"/>
        <end position="105"/>
    </location>
</feature>
<dbReference type="Proteomes" id="UP000515123">
    <property type="component" value="Linkage group 1"/>
</dbReference>
<protein>
    <submittedName>
        <fullName evidence="3">Protein IQ-DOMAIN 14-like</fullName>
    </submittedName>
</protein>
<dbReference type="GeneID" id="109718632"/>
<evidence type="ECO:0000256" key="1">
    <source>
        <dbReference type="SAM" id="MobiDB-lite"/>
    </source>
</evidence>
<feature type="region of interest" description="Disordered" evidence="1">
    <location>
        <begin position="144"/>
        <end position="250"/>
    </location>
</feature>
<evidence type="ECO:0000313" key="3">
    <source>
        <dbReference type="RefSeq" id="XP_020100583.1"/>
    </source>
</evidence>